<gene>
    <name evidence="2" type="ORF">NZK81_11175</name>
</gene>
<accession>A0ABT2I5M7</accession>
<dbReference type="Proteomes" id="UP001165583">
    <property type="component" value="Unassembled WGS sequence"/>
</dbReference>
<sequence length="115" mass="12446">MEKKGQKLLRIYTDEAAYIGDRKVFEYVASLARDQKIAGVTVLEALMGFGGSARLHRRHVLESNRAVVIEIIDVEDALRAFVALLADVPDIGIITLETVEVIGGKALQAAVGVQA</sequence>
<keyword evidence="3" id="KW-1185">Reference proteome</keyword>
<dbReference type="Pfam" id="PF02641">
    <property type="entry name" value="DUF190"/>
    <property type="match status" value="1"/>
</dbReference>
<name>A0ABT2I5M7_9SPHN</name>
<evidence type="ECO:0000313" key="3">
    <source>
        <dbReference type="Proteomes" id="UP001165583"/>
    </source>
</evidence>
<dbReference type="Gene3D" id="3.30.70.120">
    <property type="match status" value="1"/>
</dbReference>
<dbReference type="SUPFAM" id="SSF54913">
    <property type="entry name" value="GlnB-like"/>
    <property type="match status" value="1"/>
</dbReference>
<proteinExistence type="inferred from homology"/>
<dbReference type="PANTHER" id="PTHR35983:SF1">
    <property type="entry name" value="UPF0166 PROTEIN TM_0021"/>
    <property type="match status" value="1"/>
</dbReference>
<comment type="caution">
    <text evidence="2">The sequence shown here is derived from an EMBL/GenBank/DDBJ whole genome shotgun (WGS) entry which is preliminary data.</text>
</comment>
<comment type="similarity">
    <text evidence="1">Belongs to the UPF0166 family.</text>
</comment>
<organism evidence="2 3">
    <name type="scientific">Novosphingobium mangrovi</name>
    <name type="common">ex Huang et al. 2023</name>
    <dbReference type="NCBI Taxonomy" id="2976432"/>
    <lineage>
        <taxon>Bacteria</taxon>
        <taxon>Pseudomonadati</taxon>
        <taxon>Pseudomonadota</taxon>
        <taxon>Alphaproteobacteria</taxon>
        <taxon>Sphingomonadales</taxon>
        <taxon>Sphingomonadaceae</taxon>
        <taxon>Novosphingobium</taxon>
    </lineage>
</organism>
<dbReference type="InterPro" id="IPR015867">
    <property type="entry name" value="N-reg_PII/ATP_PRibTrfase_C"/>
</dbReference>
<dbReference type="PANTHER" id="PTHR35983">
    <property type="entry name" value="UPF0166 PROTEIN TM_0021"/>
    <property type="match status" value="1"/>
</dbReference>
<evidence type="ECO:0000256" key="1">
    <source>
        <dbReference type="ARBA" id="ARBA00010554"/>
    </source>
</evidence>
<evidence type="ECO:0000313" key="2">
    <source>
        <dbReference type="EMBL" id="MCT2400114.1"/>
    </source>
</evidence>
<reference evidence="2" key="1">
    <citation type="submission" date="2022-09" db="EMBL/GenBank/DDBJ databases">
        <title>Novosphingobium sp. Nov., a polycyclic aromatic hydrocarbon-degrading bacterium isolated form mangrove sediments in HongKong.</title>
        <authorList>
            <person name="Hu Z."/>
        </authorList>
    </citation>
    <scope>NUCLEOTIDE SEQUENCE</scope>
    <source>
        <strain evidence="2">HK4-1</strain>
    </source>
</reference>
<dbReference type="InterPro" id="IPR003793">
    <property type="entry name" value="UPF0166"/>
</dbReference>
<protein>
    <submittedName>
        <fullName evidence="2">DUF190 domain-containing protein</fullName>
    </submittedName>
</protein>
<dbReference type="EMBL" id="JANZXA010000006">
    <property type="protein sequence ID" value="MCT2400114.1"/>
    <property type="molecule type" value="Genomic_DNA"/>
</dbReference>
<dbReference type="InterPro" id="IPR011322">
    <property type="entry name" value="N-reg_PII-like_a/b"/>
</dbReference>
<dbReference type="RefSeq" id="WP_013833398.1">
    <property type="nucleotide sequence ID" value="NZ_JANZXA010000006.1"/>
</dbReference>